<feature type="chain" id="PRO_5012719750" description="Kringle-like domain-containing protein" evidence="2">
    <location>
        <begin position="21"/>
        <end position="299"/>
    </location>
</feature>
<keyword evidence="1" id="KW-1133">Transmembrane helix</keyword>
<evidence type="ECO:0000313" key="4">
    <source>
        <dbReference type="EMBL" id="PAV75403.1"/>
    </source>
</evidence>
<keyword evidence="2" id="KW-0732">Signal</keyword>
<evidence type="ECO:0000256" key="1">
    <source>
        <dbReference type="SAM" id="Phobius"/>
    </source>
</evidence>
<accession>A0A2A2KNJ7</accession>
<dbReference type="AlphaFoldDB" id="A0A2A2KNJ7"/>
<keyword evidence="1" id="KW-0812">Transmembrane</keyword>
<feature type="domain" description="Kringle-like" evidence="3">
    <location>
        <begin position="36"/>
        <end position="180"/>
    </location>
</feature>
<feature type="signal peptide" evidence="2">
    <location>
        <begin position="1"/>
        <end position="20"/>
    </location>
</feature>
<dbReference type="InterPro" id="IPR058845">
    <property type="entry name" value="Kringle_2"/>
</dbReference>
<dbReference type="Proteomes" id="UP000218231">
    <property type="component" value="Unassembled WGS sequence"/>
</dbReference>
<keyword evidence="1" id="KW-0472">Membrane</keyword>
<gene>
    <name evidence="4" type="ORF">WR25_14872</name>
</gene>
<evidence type="ECO:0000259" key="3">
    <source>
        <dbReference type="Pfam" id="PF25866"/>
    </source>
</evidence>
<dbReference type="Pfam" id="PF25866">
    <property type="entry name" value="Kringle_2"/>
    <property type="match status" value="1"/>
</dbReference>
<keyword evidence="5" id="KW-1185">Reference proteome</keyword>
<proteinExistence type="predicted"/>
<dbReference type="OrthoDB" id="5858092at2759"/>
<name>A0A2A2KNJ7_9BILA</name>
<feature type="transmembrane region" description="Helical" evidence="1">
    <location>
        <begin position="233"/>
        <end position="254"/>
    </location>
</feature>
<dbReference type="EMBL" id="LIAE01008125">
    <property type="protein sequence ID" value="PAV75403.1"/>
    <property type="molecule type" value="Genomic_DNA"/>
</dbReference>
<sequence length="299" mass="35611">MVRFEFILAIFPAILVSVSGVEYEEGIFDWRDRFSATCIPEKMKKTYLYLGDQVRRRRRRSLDMREDPFQATDAKGRECLKWRDVYARFEKLKGGNGANPLVADERMMHSKCRRPKYPDDEGKFMFAGKKHNPFYNIWVGKLGPWCYVESAAYYETAFTLKIGKRLINIEPSLCFPNCTTRKPQHRGNVNYSTLIDRIDLMYAKYDWGDYKYYTWKPSQEMFSQEYLKLRRQVFYGLLGALGFVFLWILTCFLLRRAGIKSRKRRDAAIKKLFEDRKNMVVRRERELPQKDDDSEEKSD</sequence>
<dbReference type="STRING" id="2018661.A0A2A2KNJ7"/>
<reference evidence="4 5" key="1">
    <citation type="journal article" date="2017" name="Curr. Biol.">
        <title>Genome architecture and evolution of a unichromosomal asexual nematode.</title>
        <authorList>
            <person name="Fradin H."/>
            <person name="Zegar C."/>
            <person name="Gutwein M."/>
            <person name="Lucas J."/>
            <person name="Kovtun M."/>
            <person name="Corcoran D."/>
            <person name="Baugh L.R."/>
            <person name="Kiontke K."/>
            <person name="Gunsalus K."/>
            <person name="Fitch D.H."/>
            <person name="Piano F."/>
        </authorList>
    </citation>
    <scope>NUCLEOTIDE SEQUENCE [LARGE SCALE GENOMIC DNA]</scope>
    <source>
        <strain evidence="4">PF1309</strain>
    </source>
</reference>
<comment type="caution">
    <text evidence="4">The sequence shown here is derived from an EMBL/GenBank/DDBJ whole genome shotgun (WGS) entry which is preliminary data.</text>
</comment>
<evidence type="ECO:0000313" key="5">
    <source>
        <dbReference type="Proteomes" id="UP000218231"/>
    </source>
</evidence>
<protein>
    <recommendedName>
        <fullName evidence="3">Kringle-like domain-containing protein</fullName>
    </recommendedName>
</protein>
<evidence type="ECO:0000256" key="2">
    <source>
        <dbReference type="SAM" id="SignalP"/>
    </source>
</evidence>
<organism evidence="4 5">
    <name type="scientific">Diploscapter pachys</name>
    <dbReference type="NCBI Taxonomy" id="2018661"/>
    <lineage>
        <taxon>Eukaryota</taxon>
        <taxon>Metazoa</taxon>
        <taxon>Ecdysozoa</taxon>
        <taxon>Nematoda</taxon>
        <taxon>Chromadorea</taxon>
        <taxon>Rhabditida</taxon>
        <taxon>Rhabditina</taxon>
        <taxon>Rhabditomorpha</taxon>
        <taxon>Rhabditoidea</taxon>
        <taxon>Rhabditidae</taxon>
        <taxon>Diploscapter</taxon>
    </lineage>
</organism>